<dbReference type="EMBL" id="JACCCZ010000001">
    <property type="protein sequence ID" value="NYG02058.1"/>
    <property type="molecule type" value="Genomic_DNA"/>
</dbReference>
<evidence type="ECO:0000313" key="8">
    <source>
        <dbReference type="Proteomes" id="UP000549695"/>
    </source>
</evidence>
<evidence type="ECO:0000256" key="2">
    <source>
        <dbReference type="ARBA" id="ARBA00023125"/>
    </source>
</evidence>
<dbReference type="PANTHER" id="PTHR30055">
    <property type="entry name" value="HTH-TYPE TRANSCRIPTIONAL REGULATOR RUTR"/>
    <property type="match status" value="1"/>
</dbReference>
<sequence length="210" mass="22372">MTVDPPLRRDAERNRRRVLDAAAQQILEHGLGVALEDIARAAGVGIGTLYRRFADREALVEALFDAHVDGVVALAERVLAEDRHGRCVERFVTAVAERQAAELGLSQVLRTGPHGTALAVRARERIGPLAERLLERDRADGSVAPGIGAGDLVLIEIMIGAVQRAGGPQDDTTWRRALSLVLGGLRTGVDGSGAAPDDEAIDRLQGSEGR</sequence>
<dbReference type="InterPro" id="IPR001647">
    <property type="entry name" value="HTH_TetR"/>
</dbReference>
<dbReference type="RefSeq" id="WP_167379103.1">
    <property type="nucleotide sequence ID" value="NZ_BAAAJZ010000001.1"/>
</dbReference>
<evidence type="ECO:0000256" key="4">
    <source>
        <dbReference type="PROSITE-ProRule" id="PRU00335"/>
    </source>
</evidence>
<name>A0A852VYQ9_PSEA5</name>
<evidence type="ECO:0000259" key="6">
    <source>
        <dbReference type="PROSITE" id="PS50977"/>
    </source>
</evidence>
<dbReference type="PANTHER" id="PTHR30055:SF234">
    <property type="entry name" value="HTH-TYPE TRANSCRIPTIONAL REGULATOR BETI"/>
    <property type="match status" value="1"/>
</dbReference>
<dbReference type="InterPro" id="IPR036271">
    <property type="entry name" value="Tet_transcr_reg_TetR-rel_C_sf"/>
</dbReference>
<feature type="domain" description="HTH tetR-type" evidence="6">
    <location>
        <begin position="12"/>
        <end position="71"/>
    </location>
</feature>
<gene>
    <name evidence="7" type="ORF">HDA37_002343</name>
</gene>
<evidence type="ECO:0000256" key="3">
    <source>
        <dbReference type="ARBA" id="ARBA00023163"/>
    </source>
</evidence>
<dbReference type="InterPro" id="IPR049445">
    <property type="entry name" value="TetR_SbtR-like_C"/>
</dbReference>
<evidence type="ECO:0000256" key="5">
    <source>
        <dbReference type="SAM" id="MobiDB-lite"/>
    </source>
</evidence>
<dbReference type="AlphaFoldDB" id="A0A852VYQ9"/>
<evidence type="ECO:0000256" key="1">
    <source>
        <dbReference type="ARBA" id="ARBA00023015"/>
    </source>
</evidence>
<dbReference type="GO" id="GO:0003700">
    <property type="term" value="F:DNA-binding transcription factor activity"/>
    <property type="evidence" value="ECO:0007669"/>
    <property type="project" value="TreeGrafter"/>
</dbReference>
<feature type="region of interest" description="Disordered" evidence="5">
    <location>
        <begin position="189"/>
        <end position="210"/>
    </location>
</feature>
<reference evidence="7 8" key="1">
    <citation type="submission" date="2020-07" db="EMBL/GenBank/DDBJ databases">
        <title>Sequencing the genomes of 1000 actinobacteria strains.</title>
        <authorList>
            <person name="Klenk H.-P."/>
        </authorList>
    </citation>
    <scope>NUCLEOTIDE SEQUENCE [LARGE SCALE GENOMIC DNA]</scope>
    <source>
        <strain evidence="7 8">DSM 44749</strain>
    </source>
</reference>
<dbReference type="Pfam" id="PF00440">
    <property type="entry name" value="TetR_N"/>
    <property type="match status" value="1"/>
</dbReference>
<dbReference type="Proteomes" id="UP000549695">
    <property type="component" value="Unassembled WGS sequence"/>
</dbReference>
<dbReference type="InterPro" id="IPR009057">
    <property type="entry name" value="Homeodomain-like_sf"/>
</dbReference>
<dbReference type="Pfam" id="PF21597">
    <property type="entry name" value="TetR_C_43"/>
    <property type="match status" value="1"/>
</dbReference>
<organism evidence="7 8">
    <name type="scientific">Pseudonocardia alni</name>
    <name type="common">Amycolata alni</name>
    <dbReference type="NCBI Taxonomy" id="33907"/>
    <lineage>
        <taxon>Bacteria</taxon>
        <taxon>Bacillati</taxon>
        <taxon>Actinomycetota</taxon>
        <taxon>Actinomycetes</taxon>
        <taxon>Pseudonocardiales</taxon>
        <taxon>Pseudonocardiaceae</taxon>
        <taxon>Pseudonocardia</taxon>
    </lineage>
</organism>
<dbReference type="SUPFAM" id="SSF46689">
    <property type="entry name" value="Homeodomain-like"/>
    <property type="match status" value="1"/>
</dbReference>
<keyword evidence="3" id="KW-0804">Transcription</keyword>
<dbReference type="GO" id="GO:0000976">
    <property type="term" value="F:transcription cis-regulatory region binding"/>
    <property type="evidence" value="ECO:0007669"/>
    <property type="project" value="TreeGrafter"/>
</dbReference>
<dbReference type="SUPFAM" id="SSF48498">
    <property type="entry name" value="Tetracyclin repressor-like, C-terminal domain"/>
    <property type="match status" value="1"/>
</dbReference>
<proteinExistence type="predicted"/>
<dbReference type="InterPro" id="IPR050109">
    <property type="entry name" value="HTH-type_TetR-like_transc_reg"/>
</dbReference>
<dbReference type="PRINTS" id="PR00455">
    <property type="entry name" value="HTHTETR"/>
</dbReference>
<comment type="caution">
    <text evidence="7">The sequence shown here is derived from an EMBL/GenBank/DDBJ whole genome shotgun (WGS) entry which is preliminary data.</text>
</comment>
<keyword evidence="8" id="KW-1185">Reference proteome</keyword>
<dbReference type="PROSITE" id="PS50977">
    <property type="entry name" value="HTH_TETR_2"/>
    <property type="match status" value="1"/>
</dbReference>
<accession>A0A852VYQ9</accession>
<dbReference type="GeneID" id="98052113"/>
<keyword evidence="1" id="KW-0805">Transcription regulation</keyword>
<dbReference type="Gene3D" id="1.10.357.10">
    <property type="entry name" value="Tetracycline Repressor, domain 2"/>
    <property type="match status" value="1"/>
</dbReference>
<protein>
    <submittedName>
        <fullName evidence="7">AcrR family transcriptional regulator</fullName>
    </submittedName>
</protein>
<evidence type="ECO:0000313" key="7">
    <source>
        <dbReference type="EMBL" id="NYG02058.1"/>
    </source>
</evidence>
<keyword evidence="2 4" id="KW-0238">DNA-binding</keyword>
<feature type="DNA-binding region" description="H-T-H motif" evidence="4">
    <location>
        <begin position="34"/>
        <end position="53"/>
    </location>
</feature>